<dbReference type="EMBL" id="JARXHW010000036">
    <property type="protein sequence ID" value="MDQ8208639.1"/>
    <property type="molecule type" value="Genomic_DNA"/>
</dbReference>
<gene>
    <name evidence="2" type="ORF">QEH52_14025</name>
</gene>
<dbReference type="Gene3D" id="2.50.20.10">
    <property type="entry name" value="Lipoprotein localisation LolA/LolB/LppX"/>
    <property type="match status" value="1"/>
</dbReference>
<comment type="caution">
    <text evidence="2">The sequence shown here is derived from an EMBL/GenBank/DDBJ whole genome shotgun (WGS) entry which is preliminary data.</text>
</comment>
<reference evidence="2 3" key="1">
    <citation type="submission" date="2023-04" db="EMBL/GenBank/DDBJ databases">
        <title>A novel bacteria isolated from coastal sediment.</title>
        <authorList>
            <person name="Liu X.-J."/>
            <person name="Du Z.-J."/>
        </authorList>
    </citation>
    <scope>NUCLEOTIDE SEQUENCE [LARGE SCALE GENOMIC DNA]</scope>
    <source>
        <strain evidence="2 3">SDUM461003</strain>
    </source>
</reference>
<evidence type="ECO:0000256" key="1">
    <source>
        <dbReference type="SAM" id="SignalP"/>
    </source>
</evidence>
<feature type="signal peptide" evidence="1">
    <location>
        <begin position="1"/>
        <end position="28"/>
    </location>
</feature>
<organism evidence="2 3">
    <name type="scientific">Thalassobacterium maritimum</name>
    <dbReference type="NCBI Taxonomy" id="3041265"/>
    <lineage>
        <taxon>Bacteria</taxon>
        <taxon>Pseudomonadati</taxon>
        <taxon>Verrucomicrobiota</taxon>
        <taxon>Opitutia</taxon>
        <taxon>Puniceicoccales</taxon>
        <taxon>Coraliomargaritaceae</taxon>
        <taxon>Thalassobacterium</taxon>
    </lineage>
</organism>
<accession>A0ABU1AWV4</accession>
<sequence>MSFRVHPRFSRAPVRLALFFLLARVLCAAEPQGAATAEGSTSSEPPPPAAVAVSESQSAYAASIARLEPMDTTGLNPDLVTVLSGYYRNSFTSQQHWELIESIRFDGTLELPNGPLRFTAFKKKPDYCKIVIFAPNGGRIVMAYDGQDAWQFNTLQPDAQPTDLDPLEALNFIRDATTGGHLLYPLIPGKQIELVGAASLNGRRHYELLVTLPDGQPIRSLLDMTTYAEAQQTTVNHVSGQTEVITHSDFREIDGVRFPFVSTLTVEGEQMHQSRIDRVQVNLGVMPWMFSRSSGAALPGGSYPQSMKAGSNQLPQIPSMPAEASLRFGGATADPWSTESAFEIDPNALSEQEAADLVQEIEADAN</sequence>
<name>A0ABU1AWV4_9BACT</name>
<evidence type="ECO:0000313" key="3">
    <source>
        <dbReference type="Proteomes" id="UP001225316"/>
    </source>
</evidence>
<dbReference type="RefSeq" id="WP_308951268.1">
    <property type="nucleotide sequence ID" value="NZ_JARXHW010000036.1"/>
</dbReference>
<proteinExistence type="predicted"/>
<evidence type="ECO:0000313" key="2">
    <source>
        <dbReference type="EMBL" id="MDQ8208639.1"/>
    </source>
</evidence>
<keyword evidence="1" id="KW-0732">Signal</keyword>
<keyword evidence="3" id="KW-1185">Reference proteome</keyword>
<dbReference type="Proteomes" id="UP001225316">
    <property type="component" value="Unassembled WGS sequence"/>
</dbReference>
<feature type="chain" id="PRO_5047178897" evidence="1">
    <location>
        <begin position="29"/>
        <end position="366"/>
    </location>
</feature>
<protein>
    <submittedName>
        <fullName evidence="2">Uncharacterized protein</fullName>
    </submittedName>
</protein>